<keyword evidence="3 8" id="KW-0479">Metal-binding</keyword>
<evidence type="ECO:0000313" key="12">
    <source>
        <dbReference type="Proteomes" id="UP000259465"/>
    </source>
</evidence>
<evidence type="ECO:0000256" key="1">
    <source>
        <dbReference type="ARBA" id="ARBA00022645"/>
    </source>
</evidence>
<dbReference type="PANTHER" id="PTHR34217:SF1">
    <property type="entry name" value="CARBOXYPEPTIDASE 1"/>
    <property type="match status" value="1"/>
</dbReference>
<dbReference type="KEGG" id="crz:D1345_17085"/>
<keyword evidence="12" id="KW-1185">Reference proteome</keyword>
<keyword evidence="1 8" id="KW-0121">Carboxypeptidase</keyword>
<evidence type="ECO:0000256" key="6">
    <source>
        <dbReference type="ARBA" id="ARBA00052755"/>
    </source>
</evidence>
<feature type="binding site" evidence="9">
    <location>
        <position position="294"/>
    </location>
    <ligand>
        <name>Zn(2+)</name>
        <dbReference type="ChEBI" id="CHEBI:29105"/>
        <note>catalytic</note>
    </ligand>
</feature>
<dbReference type="PRINTS" id="PR00998">
    <property type="entry name" value="CRBOXYPTASET"/>
</dbReference>
<dbReference type="GO" id="GO:0004181">
    <property type="term" value="F:metallocarboxypeptidase activity"/>
    <property type="evidence" value="ECO:0007669"/>
    <property type="project" value="UniProtKB-UniRule"/>
</dbReference>
<accession>A0AAD0RSJ9</accession>
<reference evidence="11 12" key="1">
    <citation type="submission" date="2018-08" db="EMBL/GenBank/DDBJ databases">
        <title>Complete genome sequence of JP2-74.</title>
        <authorList>
            <person name="Wu L."/>
        </authorList>
    </citation>
    <scope>NUCLEOTIDE SEQUENCE [LARGE SCALE GENOMIC DNA]</scope>
    <source>
        <strain evidence="11 12">JP2-74</strain>
    </source>
</reference>
<protein>
    <recommendedName>
        <fullName evidence="8">Metal-dependent carboxypeptidase</fullName>
        <ecNumber evidence="8">3.4.17.19</ecNumber>
    </recommendedName>
</protein>
<evidence type="ECO:0000256" key="9">
    <source>
        <dbReference type="PIRSR" id="PIRSR006615-1"/>
    </source>
</evidence>
<evidence type="ECO:0000256" key="7">
    <source>
        <dbReference type="ARBA" id="ARBA00061580"/>
    </source>
</evidence>
<gene>
    <name evidence="11" type="ORF">D1345_17085</name>
</gene>
<feature type="active site" description="Proton donor/acceptor" evidence="10">
    <location>
        <position position="265"/>
    </location>
</feature>
<keyword evidence="4 8" id="KW-0378">Hydrolase</keyword>
<evidence type="ECO:0000256" key="10">
    <source>
        <dbReference type="PIRSR" id="PIRSR006615-2"/>
    </source>
</evidence>
<evidence type="ECO:0000256" key="8">
    <source>
        <dbReference type="PIRNR" id="PIRNR006615"/>
    </source>
</evidence>
<organism evidence="11 12">
    <name type="scientific">Chromobacterium rhizoryzae</name>
    <dbReference type="NCBI Taxonomy" id="1778675"/>
    <lineage>
        <taxon>Bacteria</taxon>
        <taxon>Pseudomonadati</taxon>
        <taxon>Pseudomonadota</taxon>
        <taxon>Betaproteobacteria</taxon>
        <taxon>Neisseriales</taxon>
        <taxon>Chromobacteriaceae</taxon>
        <taxon>Chromobacterium</taxon>
    </lineage>
</organism>
<dbReference type="CDD" id="cd06460">
    <property type="entry name" value="M32_Taq"/>
    <property type="match status" value="1"/>
</dbReference>
<comment type="function">
    <text evidence="8">Broad specificity carboxypetidase that releases amino acids sequentially from the C-terminus, including neutral, aromatic, polar and basic residues.</text>
</comment>
<name>A0AAD0RSJ9_9NEIS</name>
<evidence type="ECO:0000256" key="5">
    <source>
        <dbReference type="ARBA" id="ARBA00023049"/>
    </source>
</evidence>
<proteinExistence type="inferred from homology"/>
<evidence type="ECO:0000256" key="4">
    <source>
        <dbReference type="ARBA" id="ARBA00022801"/>
    </source>
</evidence>
<evidence type="ECO:0000256" key="2">
    <source>
        <dbReference type="ARBA" id="ARBA00022670"/>
    </source>
</evidence>
<dbReference type="AlphaFoldDB" id="A0AAD0RSJ9"/>
<dbReference type="Gene3D" id="1.10.1370.30">
    <property type="match status" value="1"/>
</dbReference>
<dbReference type="Proteomes" id="UP000259465">
    <property type="component" value="Chromosome"/>
</dbReference>
<sequence length="497" mass="55914">MAHTSAYQALTHTFARLHRFGHLGAIAGWDQAAMMPSKGNDARAAALAELGVLTHGIITAPQLKEQLDAAEQENLDELQRANLREMRREWAQANLLPAALVEAKTLAGARCEHAWRSQRPANDWKGFLENLREVVKLSREEGRLLAEASGGSRYDALMDKYEPGMKSAEIERIFAEVKSWLPGLIDRARAKQASETVIEPLGPFAVERQRALGVEAMKLLRFDFDGGRLDVSSHPFCGGVPEDVRITTRYRDDDFVQSLMGIVHETGHARYEQNLPKDWLEQPLGRARSMGIHESQSLSFEMQLGRSPAFLQLIAPLIRSHFGEQPAFALENLQCLYSRVQPGFIRVDADELCYPAHVILRFEIERALMDGEIEAEDIPALWDEKMMAYLGVDTRGNYTNGCMQDIHWTDGGFGYFPSYTLGAMYAAQYFASLRRAEPELDAKVAAGNLEPIFDWLNANIWSQGSRWSTDELVRRATGETLNPAHFKAHLERRYLGV</sequence>
<dbReference type="SUPFAM" id="SSF55486">
    <property type="entry name" value="Metalloproteases ('zincins'), catalytic domain"/>
    <property type="match status" value="1"/>
</dbReference>
<dbReference type="FunFam" id="1.10.1370.30:FF:000003">
    <property type="entry name" value="Thermostable carboxypeptidase 1"/>
    <property type="match status" value="1"/>
</dbReference>
<dbReference type="PANTHER" id="PTHR34217">
    <property type="entry name" value="METAL-DEPENDENT CARBOXYPEPTIDASE"/>
    <property type="match status" value="1"/>
</dbReference>
<dbReference type="Pfam" id="PF02074">
    <property type="entry name" value="Peptidase_M32"/>
    <property type="match status" value="1"/>
</dbReference>
<dbReference type="EC" id="3.4.17.19" evidence="8"/>
<comment type="similarity">
    <text evidence="7 8">Belongs to the peptidase M32 family.</text>
</comment>
<feature type="binding site" evidence="9">
    <location>
        <position position="264"/>
    </location>
    <ligand>
        <name>Zn(2+)</name>
        <dbReference type="ChEBI" id="CHEBI:29105"/>
        <note>catalytic</note>
    </ligand>
</feature>
<dbReference type="EMBL" id="CP031968">
    <property type="protein sequence ID" value="AXT47780.1"/>
    <property type="molecule type" value="Genomic_DNA"/>
</dbReference>
<feature type="binding site" evidence="9">
    <location>
        <position position="268"/>
    </location>
    <ligand>
        <name>Zn(2+)</name>
        <dbReference type="ChEBI" id="CHEBI:29105"/>
        <note>catalytic</note>
    </ligand>
</feature>
<comment type="catalytic activity">
    <reaction evidence="6 8">
        <text>Release of a C-terminal amino acid with broad specificity, except for -Pro.</text>
        <dbReference type="EC" id="3.4.17.19"/>
    </reaction>
</comment>
<keyword evidence="9" id="KW-0862">Zinc</keyword>
<dbReference type="InterPro" id="IPR001333">
    <property type="entry name" value="Peptidase_M32_Taq"/>
</dbReference>
<evidence type="ECO:0000256" key="3">
    <source>
        <dbReference type="ARBA" id="ARBA00022723"/>
    </source>
</evidence>
<keyword evidence="5 8" id="KW-0482">Metalloprotease</keyword>
<dbReference type="GO" id="GO:0006508">
    <property type="term" value="P:proteolysis"/>
    <property type="evidence" value="ECO:0007669"/>
    <property type="project" value="UniProtKB-UniRule"/>
</dbReference>
<dbReference type="PIRSF" id="PIRSF006615">
    <property type="entry name" value="Zn_crbxpep_Taq"/>
    <property type="match status" value="1"/>
</dbReference>
<keyword evidence="2 8" id="KW-0645">Protease</keyword>
<dbReference type="RefSeq" id="WP_043590959.1">
    <property type="nucleotide sequence ID" value="NZ_CP031968.1"/>
</dbReference>
<dbReference type="PROSITE" id="PS52034">
    <property type="entry name" value="PEPTIDASE_M32"/>
    <property type="match status" value="1"/>
</dbReference>
<comment type="cofactor">
    <cofactor evidence="9">
        <name>Zn(2+)</name>
        <dbReference type="ChEBI" id="CHEBI:29105"/>
    </cofactor>
    <text evidence="9">Binds 1 zinc ion per subunit.</text>
</comment>
<evidence type="ECO:0000313" key="11">
    <source>
        <dbReference type="EMBL" id="AXT47780.1"/>
    </source>
</evidence>
<dbReference type="GO" id="GO:0008270">
    <property type="term" value="F:zinc ion binding"/>
    <property type="evidence" value="ECO:0007669"/>
    <property type="project" value="UniProtKB-ARBA"/>
</dbReference>